<keyword evidence="1" id="KW-1133">Transmembrane helix</keyword>
<reference evidence="3" key="1">
    <citation type="journal article" date="2016" name="Ticks Tick Borne Dis.">
        <title>De novo assembly and annotation of the salivary gland transcriptome of Rhipicephalus appendiculatus male and female ticks during blood feeding.</title>
        <authorList>
            <person name="de Castro M.H."/>
            <person name="de Klerk D."/>
            <person name="Pienaar R."/>
            <person name="Latif A.A."/>
            <person name="Rees D.J."/>
            <person name="Mans B.J."/>
        </authorList>
    </citation>
    <scope>NUCLEOTIDE SEQUENCE</scope>
    <source>
        <tissue evidence="3">Salivary glands</tissue>
    </source>
</reference>
<keyword evidence="2" id="KW-0732">Signal</keyword>
<accession>A0A131YKA1</accession>
<evidence type="ECO:0000256" key="1">
    <source>
        <dbReference type="SAM" id="Phobius"/>
    </source>
</evidence>
<dbReference type="EMBL" id="GEDV01010061">
    <property type="protein sequence ID" value="JAP78496.1"/>
    <property type="molecule type" value="Transcribed_RNA"/>
</dbReference>
<protein>
    <submittedName>
        <fullName evidence="3">Conserved plasma membrane protein</fullName>
    </submittedName>
</protein>
<name>A0A131YKA1_RHIAP</name>
<feature type="signal peptide" evidence="2">
    <location>
        <begin position="1"/>
        <end position="30"/>
    </location>
</feature>
<sequence length="477" mass="51963">MQGHTHASPLTCGMLLGGTFLVTLLGYCAALGTVVSPSGNITSQQPLEVKEQHPDLSGARGSGPIPNSVACTTWNATVIVQGSYQPDRLTPDQPQRTIQATVNLFKSKVPQCKKLDVALWTPGESARDQSIPCVDNIGFVAEETRTIVNFSVVVKFENLSAGNYCVRVSPRCEPPEDCLTLTSKVIELPSGGSPVPADGAESRQSRLLWLLLLSLLVGAALVIALGAFWVWRHSLLARKKPFIVGSPLPPFHKPWVDPGPPVVKVVYSRDSETHVVAVSRLCELLRRELGFRVEWDEAAAHLAHVTHDWAMAMAQLPCPHYNPAVKAVTPVKMLVIESDGALLKHQAYRQHKDLGLVSESNVDELYHTTYAALLSNHAQALGDYCHITVARLPYTTLPDRLDLVPEKRYLLPEHLQPLLQALLHGTTLPESRAELALRSEAHSHFSAALADAGNSHNEKGFAEDSLCGKLRAILAHS</sequence>
<feature type="chain" id="PRO_5007285375" evidence="2">
    <location>
        <begin position="31"/>
        <end position="477"/>
    </location>
</feature>
<keyword evidence="1" id="KW-0472">Membrane</keyword>
<evidence type="ECO:0000256" key="2">
    <source>
        <dbReference type="SAM" id="SignalP"/>
    </source>
</evidence>
<dbReference type="AlphaFoldDB" id="A0A131YKA1"/>
<organism evidence="3">
    <name type="scientific">Rhipicephalus appendiculatus</name>
    <name type="common">Brown ear tick</name>
    <dbReference type="NCBI Taxonomy" id="34631"/>
    <lineage>
        <taxon>Eukaryota</taxon>
        <taxon>Metazoa</taxon>
        <taxon>Ecdysozoa</taxon>
        <taxon>Arthropoda</taxon>
        <taxon>Chelicerata</taxon>
        <taxon>Arachnida</taxon>
        <taxon>Acari</taxon>
        <taxon>Parasitiformes</taxon>
        <taxon>Ixodida</taxon>
        <taxon>Ixodoidea</taxon>
        <taxon>Ixodidae</taxon>
        <taxon>Rhipicephalinae</taxon>
        <taxon>Rhipicephalus</taxon>
        <taxon>Rhipicephalus</taxon>
    </lineage>
</organism>
<evidence type="ECO:0000313" key="3">
    <source>
        <dbReference type="EMBL" id="JAP78496.1"/>
    </source>
</evidence>
<feature type="transmembrane region" description="Helical" evidence="1">
    <location>
        <begin position="207"/>
        <end position="231"/>
    </location>
</feature>
<dbReference type="Gene3D" id="3.40.50.11530">
    <property type="match status" value="1"/>
</dbReference>
<keyword evidence="1" id="KW-0812">Transmembrane</keyword>
<proteinExistence type="predicted"/>